<dbReference type="EMBL" id="LXQA010256900">
    <property type="protein sequence ID" value="MCI38533.1"/>
    <property type="molecule type" value="Genomic_DNA"/>
</dbReference>
<evidence type="ECO:0000313" key="1">
    <source>
        <dbReference type="EMBL" id="MCI38533.1"/>
    </source>
</evidence>
<organism evidence="1 2">
    <name type="scientific">Trifolium medium</name>
    <dbReference type="NCBI Taxonomy" id="97028"/>
    <lineage>
        <taxon>Eukaryota</taxon>
        <taxon>Viridiplantae</taxon>
        <taxon>Streptophyta</taxon>
        <taxon>Embryophyta</taxon>
        <taxon>Tracheophyta</taxon>
        <taxon>Spermatophyta</taxon>
        <taxon>Magnoliopsida</taxon>
        <taxon>eudicotyledons</taxon>
        <taxon>Gunneridae</taxon>
        <taxon>Pentapetalae</taxon>
        <taxon>rosids</taxon>
        <taxon>fabids</taxon>
        <taxon>Fabales</taxon>
        <taxon>Fabaceae</taxon>
        <taxon>Papilionoideae</taxon>
        <taxon>50 kb inversion clade</taxon>
        <taxon>NPAAA clade</taxon>
        <taxon>Hologalegina</taxon>
        <taxon>IRL clade</taxon>
        <taxon>Trifolieae</taxon>
        <taxon>Trifolium</taxon>
    </lineage>
</organism>
<dbReference type="Proteomes" id="UP000265520">
    <property type="component" value="Unassembled WGS sequence"/>
</dbReference>
<proteinExistence type="predicted"/>
<protein>
    <submittedName>
        <fullName evidence="1">Ribonuclease H protein</fullName>
    </submittedName>
</protein>
<accession>A0A392RPJ6</accession>
<comment type="caution">
    <text evidence="1">The sequence shown here is derived from an EMBL/GenBank/DDBJ whole genome shotgun (WGS) entry which is preliminary data.</text>
</comment>
<sequence>CEQTQLDGWTHRNDIVFIGWKQPREGWFNLNCDGAHKSSVHLSGCGGLLCDSNDICVSSFAQKIGSCDALRAKM</sequence>
<evidence type="ECO:0000313" key="2">
    <source>
        <dbReference type="Proteomes" id="UP000265520"/>
    </source>
</evidence>
<dbReference type="AlphaFoldDB" id="A0A392RPJ6"/>
<keyword evidence="2" id="KW-1185">Reference proteome</keyword>
<name>A0A392RPJ6_9FABA</name>
<reference evidence="1 2" key="1">
    <citation type="journal article" date="2018" name="Front. Plant Sci.">
        <title>Red Clover (Trifolium pratense) and Zigzag Clover (T. medium) - A Picture of Genomic Similarities and Differences.</title>
        <authorList>
            <person name="Dluhosova J."/>
            <person name="Istvanek J."/>
            <person name="Nedelnik J."/>
            <person name="Repkova J."/>
        </authorList>
    </citation>
    <scope>NUCLEOTIDE SEQUENCE [LARGE SCALE GENOMIC DNA]</scope>
    <source>
        <strain evidence="2">cv. 10/8</strain>
        <tissue evidence="1">Leaf</tissue>
    </source>
</reference>
<feature type="non-terminal residue" evidence="1">
    <location>
        <position position="1"/>
    </location>
</feature>